<dbReference type="EMBL" id="JBHLWP010000007">
    <property type="protein sequence ID" value="MFC0251452.1"/>
    <property type="molecule type" value="Genomic_DNA"/>
</dbReference>
<dbReference type="GO" id="GO:0003755">
    <property type="term" value="F:peptidyl-prolyl cis-trans isomerase activity"/>
    <property type="evidence" value="ECO:0007669"/>
    <property type="project" value="UniProtKB-EC"/>
</dbReference>
<accession>A0ABV6FD55</accession>
<organism evidence="10 11">
    <name type="scientific">Massilia consociata</name>
    <dbReference type="NCBI Taxonomy" id="760117"/>
    <lineage>
        <taxon>Bacteria</taxon>
        <taxon>Pseudomonadati</taxon>
        <taxon>Pseudomonadota</taxon>
        <taxon>Betaproteobacteria</taxon>
        <taxon>Burkholderiales</taxon>
        <taxon>Oxalobacteraceae</taxon>
        <taxon>Telluria group</taxon>
        <taxon>Massilia</taxon>
    </lineage>
</organism>
<dbReference type="SUPFAM" id="SSF54534">
    <property type="entry name" value="FKBP-like"/>
    <property type="match status" value="1"/>
</dbReference>
<keyword evidence="4 5" id="KW-0413">Isomerase</keyword>
<dbReference type="InterPro" id="IPR001179">
    <property type="entry name" value="PPIase_FKBP_dom"/>
</dbReference>
<sequence length="184" mass="19336">MIRRTAFAALMLAAAVAAPSAVAQDTTATQQDAAKPTGQPAPEQQAVPQATQPQDVQPQAEPAVPAAPQPQVEIIDRVVGKGKEATIGSNVTVHYTGWFHKPLAPKQRGRKFDSSLDAGRTPLEFQLGAGRVIKGWEQGVAGMKVGGKRTLIIPSALAYGKRGAGSDIPPDADLIFDVELLNVK</sequence>
<keyword evidence="8" id="KW-0732">Signal</keyword>
<dbReference type="PROSITE" id="PS50059">
    <property type="entry name" value="FKBP_PPIASE"/>
    <property type="match status" value="1"/>
</dbReference>
<name>A0ABV6FD55_9BURK</name>
<keyword evidence="3 5" id="KW-0697">Rotamase</keyword>
<evidence type="ECO:0000313" key="11">
    <source>
        <dbReference type="Proteomes" id="UP001589773"/>
    </source>
</evidence>
<dbReference type="EC" id="5.2.1.8" evidence="6"/>
<evidence type="ECO:0000256" key="8">
    <source>
        <dbReference type="SAM" id="SignalP"/>
    </source>
</evidence>
<evidence type="ECO:0000313" key="10">
    <source>
        <dbReference type="EMBL" id="MFC0251452.1"/>
    </source>
</evidence>
<proteinExistence type="inferred from homology"/>
<comment type="catalytic activity">
    <reaction evidence="1 5 6">
        <text>[protein]-peptidylproline (omega=180) = [protein]-peptidylproline (omega=0)</text>
        <dbReference type="Rhea" id="RHEA:16237"/>
        <dbReference type="Rhea" id="RHEA-COMP:10747"/>
        <dbReference type="Rhea" id="RHEA-COMP:10748"/>
        <dbReference type="ChEBI" id="CHEBI:83833"/>
        <dbReference type="ChEBI" id="CHEBI:83834"/>
        <dbReference type="EC" id="5.2.1.8"/>
    </reaction>
</comment>
<comment type="similarity">
    <text evidence="2 6">Belongs to the FKBP-type PPIase family.</text>
</comment>
<evidence type="ECO:0000256" key="7">
    <source>
        <dbReference type="SAM" id="MobiDB-lite"/>
    </source>
</evidence>
<reference evidence="10 11" key="1">
    <citation type="submission" date="2024-09" db="EMBL/GenBank/DDBJ databases">
        <authorList>
            <person name="Sun Q."/>
            <person name="Mori K."/>
        </authorList>
    </citation>
    <scope>NUCLEOTIDE SEQUENCE [LARGE SCALE GENOMIC DNA]</scope>
    <source>
        <strain evidence="10 11">CCM 7792</strain>
    </source>
</reference>
<gene>
    <name evidence="10" type="ORF">ACFFJK_06065</name>
</gene>
<keyword evidence="11" id="KW-1185">Reference proteome</keyword>
<evidence type="ECO:0000256" key="5">
    <source>
        <dbReference type="PROSITE-ProRule" id="PRU00277"/>
    </source>
</evidence>
<comment type="caution">
    <text evidence="10">The sequence shown here is derived from an EMBL/GenBank/DDBJ whole genome shotgun (WGS) entry which is preliminary data.</text>
</comment>
<dbReference type="Proteomes" id="UP001589773">
    <property type="component" value="Unassembled WGS sequence"/>
</dbReference>
<feature type="domain" description="PPIase FKBP-type" evidence="9">
    <location>
        <begin position="88"/>
        <end position="184"/>
    </location>
</feature>
<evidence type="ECO:0000256" key="6">
    <source>
        <dbReference type="RuleBase" id="RU003915"/>
    </source>
</evidence>
<dbReference type="Gene3D" id="3.10.50.40">
    <property type="match status" value="1"/>
</dbReference>
<dbReference type="PANTHER" id="PTHR43811:SF19">
    <property type="entry name" value="39 KDA FK506-BINDING NUCLEAR PROTEIN"/>
    <property type="match status" value="1"/>
</dbReference>
<feature type="chain" id="PRO_5046790769" description="Peptidyl-prolyl cis-trans isomerase" evidence="8">
    <location>
        <begin position="24"/>
        <end position="184"/>
    </location>
</feature>
<feature type="signal peptide" evidence="8">
    <location>
        <begin position="1"/>
        <end position="23"/>
    </location>
</feature>
<dbReference type="PANTHER" id="PTHR43811">
    <property type="entry name" value="FKBP-TYPE PEPTIDYL-PROLYL CIS-TRANS ISOMERASE FKPA"/>
    <property type="match status" value="1"/>
</dbReference>
<feature type="region of interest" description="Disordered" evidence="7">
    <location>
        <begin position="21"/>
        <end position="71"/>
    </location>
</feature>
<protein>
    <recommendedName>
        <fullName evidence="6">Peptidyl-prolyl cis-trans isomerase</fullName>
        <ecNumber evidence="6">5.2.1.8</ecNumber>
    </recommendedName>
</protein>
<dbReference type="Pfam" id="PF00254">
    <property type="entry name" value="FKBP_C"/>
    <property type="match status" value="1"/>
</dbReference>
<evidence type="ECO:0000256" key="4">
    <source>
        <dbReference type="ARBA" id="ARBA00023235"/>
    </source>
</evidence>
<evidence type="ECO:0000259" key="9">
    <source>
        <dbReference type="PROSITE" id="PS50059"/>
    </source>
</evidence>
<dbReference type="InterPro" id="IPR046357">
    <property type="entry name" value="PPIase_dom_sf"/>
</dbReference>
<evidence type="ECO:0000256" key="1">
    <source>
        <dbReference type="ARBA" id="ARBA00000971"/>
    </source>
</evidence>
<evidence type="ECO:0000256" key="3">
    <source>
        <dbReference type="ARBA" id="ARBA00023110"/>
    </source>
</evidence>
<dbReference type="RefSeq" id="WP_379678278.1">
    <property type="nucleotide sequence ID" value="NZ_JBHLWP010000007.1"/>
</dbReference>
<evidence type="ECO:0000256" key="2">
    <source>
        <dbReference type="ARBA" id="ARBA00006577"/>
    </source>
</evidence>